<organism evidence="2 3">
    <name type="scientific">Strongylus vulgaris</name>
    <name type="common">Blood worm</name>
    <dbReference type="NCBI Taxonomy" id="40348"/>
    <lineage>
        <taxon>Eukaryota</taxon>
        <taxon>Metazoa</taxon>
        <taxon>Ecdysozoa</taxon>
        <taxon>Nematoda</taxon>
        <taxon>Chromadorea</taxon>
        <taxon>Rhabditida</taxon>
        <taxon>Rhabditina</taxon>
        <taxon>Rhabditomorpha</taxon>
        <taxon>Strongyloidea</taxon>
        <taxon>Strongylidae</taxon>
        <taxon>Strongylus</taxon>
    </lineage>
</organism>
<evidence type="ECO:0000313" key="3">
    <source>
        <dbReference type="Proteomes" id="UP000270094"/>
    </source>
</evidence>
<dbReference type="Proteomes" id="UP000270094">
    <property type="component" value="Unassembled WGS sequence"/>
</dbReference>
<evidence type="ECO:0000313" key="2">
    <source>
        <dbReference type="EMBL" id="VDM70560.1"/>
    </source>
</evidence>
<dbReference type="AlphaFoldDB" id="A0A3P7ICF3"/>
<feature type="compositionally biased region" description="Basic and acidic residues" evidence="1">
    <location>
        <begin position="22"/>
        <end position="53"/>
    </location>
</feature>
<protein>
    <submittedName>
        <fullName evidence="2">Uncharacterized protein</fullName>
    </submittedName>
</protein>
<reference evidence="2 3" key="1">
    <citation type="submission" date="2018-11" db="EMBL/GenBank/DDBJ databases">
        <authorList>
            <consortium name="Pathogen Informatics"/>
        </authorList>
    </citation>
    <scope>NUCLEOTIDE SEQUENCE [LARGE SCALE GENOMIC DNA]</scope>
</reference>
<dbReference type="EMBL" id="UYYB01016621">
    <property type="protein sequence ID" value="VDM70560.1"/>
    <property type="molecule type" value="Genomic_DNA"/>
</dbReference>
<proteinExistence type="predicted"/>
<keyword evidence="3" id="KW-1185">Reference proteome</keyword>
<sequence>MNLERLQYDDATKICVEEKMCPDSEKELGKTAQKEKKPGDEKGTQKEMEERKQAAGIGNMKSEVFRNL</sequence>
<gene>
    <name evidence="2" type="ORF">SVUK_LOCUS5558</name>
</gene>
<evidence type="ECO:0000256" key="1">
    <source>
        <dbReference type="SAM" id="MobiDB-lite"/>
    </source>
</evidence>
<accession>A0A3P7ICF3</accession>
<name>A0A3P7ICF3_STRVU</name>
<feature type="region of interest" description="Disordered" evidence="1">
    <location>
        <begin position="22"/>
        <end position="68"/>
    </location>
</feature>